<dbReference type="EMBL" id="JAODUP010001205">
    <property type="protein sequence ID" value="KAK2140918.1"/>
    <property type="molecule type" value="Genomic_DNA"/>
</dbReference>
<keyword evidence="10" id="KW-0007">Acetylation</keyword>
<evidence type="ECO:0000256" key="7">
    <source>
        <dbReference type="ARBA" id="ARBA00022553"/>
    </source>
</evidence>
<dbReference type="GO" id="GO:0005783">
    <property type="term" value="C:endoplasmic reticulum"/>
    <property type="evidence" value="ECO:0007669"/>
    <property type="project" value="UniProtKB-SubCell"/>
</dbReference>
<comment type="function">
    <text evidence="11">Plays an important role in control of proteasome function. Inhibits the hydrolysis of protein and peptide substrates by the 20S proteasome. Also inhibits the activation of the proteasome by the proteasome regulatory proteins PA700 and PA28.</text>
</comment>
<evidence type="ECO:0000313" key="16">
    <source>
        <dbReference type="Proteomes" id="UP001208570"/>
    </source>
</evidence>
<gene>
    <name evidence="15" type="ORF">LSH36_1205g00086</name>
</gene>
<evidence type="ECO:0000259" key="13">
    <source>
        <dbReference type="Pfam" id="PF08577"/>
    </source>
</evidence>
<protein>
    <recommendedName>
        <fullName evidence="4">Proteasome inhibitor PI31 subunit</fullName>
    </recommendedName>
</protein>
<comment type="subcellular location">
    <subcellularLocation>
        <location evidence="2">Cytoplasm</location>
    </subcellularLocation>
    <subcellularLocation>
        <location evidence="1">Endoplasmic reticulum</location>
    </subcellularLocation>
</comment>
<evidence type="ECO:0000256" key="5">
    <source>
        <dbReference type="ARBA" id="ARBA00022481"/>
    </source>
</evidence>
<dbReference type="InterPro" id="IPR021625">
    <property type="entry name" value="PI31_Prot_N"/>
</dbReference>
<dbReference type="InterPro" id="IPR045128">
    <property type="entry name" value="PI31-like"/>
</dbReference>
<evidence type="ECO:0000256" key="8">
    <source>
        <dbReference type="ARBA" id="ARBA00022824"/>
    </source>
</evidence>
<feature type="domain" description="PI31 proteasome regulator C-terminal" evidence="13">
    <location>
        <begin position="187"/>
        <end position="253"/>
    </location>
</feature>
<evidence type="ECO:0000256" key="4">
    <source>
        <dbReference type="ARBA" id="ARBA00015575"/>
    </source>
</evidence>
<feature type="domain" description="PI31 proteasome regulator N-terminal" evidence="14">
    <location>
        <begin position="12"/>
        <end position="145"/>
    </location>
</feature>
<evidence type="ECO:0000259" key="14">
    <source>
        <dbReference type="Pfam" id="PF11566"/>
    </source>
</evidence>
<name>A0AAD9MR03_9ANNE</name>
<keyword evidence="6" id="KW-0963">Cytoplasm</keyword>
<dbReference type="GO" id="GO:0004866">
    <property type="term" value="F:endopeptidase inhibitor activity"/>
    <property type="evidence" value="ECO:0007669"/>
    <property type="project" value="InterPro"/>
</dbReference>
<feature type="compositionally biased region" description="Polar residues" evidence="12">
    <location>
        <begin position="160"/>
        <end position="172"/>
    </location>
</feature>
<proteinExistence type="inferred from homology"/>
<feature type="region of interest" description="Disordered" evidence="12">
    <location>
        <begin position="232"/>
        <end position="271"/>
    </location>
</feature>
<dbReference type="GO" id="GO:0043161">
    <property type="term" value="P:proteasome-mediated ubiquitin-dependent protein catabolic process"/>
    <property type="evidence" value="ECO:0007669"/>
    <property type="project" value="InterPro"/>
</dbReference>
<evidence type="ECO:0000256" key="12">
    <source>
        <dbReference type="SAM" id="MobiDB-lite"/>
    </source>
</evidence>
<reference evidence="15" key="1">
    <citation type="journal article" date="2023" name="Mol. Biol. Evol.">
        <title>Third-Generation Sequencing Reveals the Adaptive Role of the Epigenome in Three Deep-Sea Polychaetes.</title>
        <authorList>
            <person name="Perez M."/>
            <person name="Aroh O."/>
            <person name="Sun Y."/>
            <person name="Lan Y."/>
            <person name="Juniper S.K."/>
            <person name="Young C.R."/>
            <person name="Angers B."/>
            <person name="Qian P.Y."/>
        </authorList>
    </citation>
    <scope>NUCLEOTIDE SEQUENCE</scope>
    <source>
        <strain evidence="15">P08H-3</strain>
    </source>
</reference>
<dbReference type="AlphaFoldDB" id="A0AAD9MR03"/>
<keyword evidence="9" id="KW-0647">Proteasome</keyword>
<dbReference type="Gene3D" id="3.40.1000.30">
    <property type="match status" value="1"/>
</dbReference>
<accession>A0AAD9MR03</accession>
<keyword evidence="5" id="KW-0488">Methylation</keyword>
<dbReference type="GO" id="GO:0000502">
    <property type="term" value="C:proteasome complex"/>
    <property type="evidence" value="ECO:0007669"/>
    <property type="project" value="UniProtKB-KW"/>
</dbReference>
<comment type="similarity">
    <text evidence="3">Belongs to the proteasome inhibitor PI31 family.</text>
</comment>
<evidence type="ECO:0000256" key="10">
    <source>
        <dbReference type="ARBA" id="ARBA00022990"/>
    </source>
</evidence>
<evidence type="ECO:0000256" key="2">
    <source>
        <dbReference type="ARBA" id="ARBA00004496"/>
    </source>
</evidence>
<comment type="caution">
    <text evidence="15">The sequence shown here is derived from an EMBL/GenBank/DDBJ whole genome shotgun (WGS) entry which is preliminary data.</text>
</comment>
<evidence type="ECO:0000256" key="1">
    <source>
        <dbReference type="ARBA" id="ARBA00004240"/>
    </source>
</evidence>
<evidence type="ECO:0000256" key="9">
    <source>
        <dbReference type="ARBA" id="ARBA00022942"/>
    </source>
</evidence>
<evidence type="ECO:0000256" key="6">
    <source>
        <dbReference type="ARBA" id="ARBA00022490"/>
    </source>
</evidence>
<feature type="region of interest" description="Disordered" evidence="12">
    <location>
        <begin position="155"/>
        <end position="195"/>
    </location>
</feature>
<dbReference type="PANTHER" id="PTHR13266:SF1">
    <property type="entry name" value="PROTEASOME INHIBITOR PI31 SUBUNIT"/>
    <property type="match status" value="1"/>
</dbReference>
<keyword evidence="7" id="KW-0597">Phosphoprotein</keyword>
<keyword evidence="16" id="KW-1185">Reference proteome</keyword>
<organism evidence="15 16">
    <name type="scientific">Paralvinella palmiformis</name>
    <dbReference type="NCBI Taxonomy" id="53620"/>
    <lineage>
        <taxon>Eukaryota</taxon>
        <taxon>Metazoa</taxon>
        <taxon>Spiralia</taxon>
        <taxon>Lophotrochozoa</taxon>
        <taxon>Annelida</taxon>
        <taxon>Polychaeta</taxon>
        <taxon>Sedentaria</taxon>
        <taxon>Canalipalpata</taxon>
        <taxon>Terebellida</taxon>
        <taxon>Terebelliformia</taxon>
        <taxon>Alvinellidae</taxon>
        <taxon>Paralvinella</taxon>
    </lineage>
</organism>
<dbReference type="Pfam" id="PF11566">
    <property type="entry name" value="PI31_Prot_N"/>
    <property type="match status" value="1"/>
</dbReference>
<dbReference type="GO" id="GO:0070628">
    <property type="term" value="F:proteasome binding"/>
    <property type="evidence" value="ECO:0007669"/>
    <property type="project" value="InterPro"/>
</dbReference>
<keyword evidence="8" id="KW-0256">Endoplasmic reticulum</keyword>
<evidence type="ECO:0000256" key="3">
    <source>
        <dbReference type="ARBA" id="ARBA00006405"/>
    </source>
</evidence>
<dbReference type="Pfam" id="PF08577">
    <property type="entry name" value="PI31_Prot_C"/>
    <property type="match status" value="1"/>
</dbReference>
<dbReference type="PANTHER" id="PTHR13266">
    <property type="entry name" value="PROTEASOME INHIBITOR"/>
    <property type="match status" value="1"/>
</dbReference>
<dbReference type="Proteomes" id="UP001208570">
    <property type="component" value="Unassembled WGS sequence"/>
</dbReference>
<evidence type="ECO:0000313" key="15">
    <source>
        <dbReference type="EMBL" id="KAK2140918.1"/>
    </source>
</evidence>
<evidence type="ECO:0000256" key="11">
    <source>
        <dbReference type="ARBA" id="ARBA00024805"/>
    </source>
</evidence>
<dbReference type="FunFam" id="3.40.1000.30:FF:000002">
    <property type="entry name" value="Proteasome inhibitor PI31 subunit"/>
    <property type="match status" value="1"/>
</dbReference>
<dbReference type="InterPro" id="IPR013886">
    <property type="entry name" value="PI31_Prot_C"/>
</dbReference>
<sequence length="276" mass="30580">MAGLEVLFASVQNQLKGAEDAIICCLHWAIISQDIKCIGAGEQIPNDLDNVKKSELLPSGWNDSQDIYTLQYVQEQNKHIYMLKVIKIDEELIVHFMRMKDETVADMMVKISDYSTGNTSSYESSYSNVEELQTKFTKECLDPVILYLGAKKSTTDVNKHSQSSDQGATSNKRPQRHPERPEVPLPPAWHEPDDPFAIGRGDLDPLGPLGGGMVFDPLRVNRPMRGINPNAGLPQPLPPGAVPPGARFDPFGPDTGGGSVPRPYDRRLPGDDYMFM</sequence>